<dbReference type="PANTHER" id="PTHR42901">
    <property type="entry name" value="ALCOHOL DEHYDROGENASE"/>
    <property type="match status" value="1"/>
</dbReference>
<dbReference type="InterPro" id="IPR036291">
    <property type="entry name" value="NAD(P)-bd_dom_sf"/>
</dbReference>
<name>A0ABR3SHF1_9PEZI</name>
<dbReference type="PANTHER" id="PTHR42901:SF1">
    <property type="entry name" value="ALCOHOL DEHYDROGENASE"/>
    <property type="match status" value="1"/>
</dbReference>
<evidence type="ECO:0008006" key="5">
    <source>
        <dbReference type="Google" id="ProtNLM"/>
    </source>
</evidence>
<comment type="similarity">
    <text evidence="1">Belongs to the short-chain dehydrogenases/reductases (SDR) family.</text>
</comment>
<sequence>MPPVSIRHPTETLHHAQYSAIDPTNPSNSAAGKTVIISGGASGIGYAIAQAFSAAGAATVIILARRQEALDEASAKLRAENEAAKRSTEVWTYLLDIKDSAASQSLFATIRQRISSGSGPATDADILVTSAAYLMQGQSSLEEPEQVYRESLDTNLFGNLGLVRAFLAPEIPAIPFSAMTGGVKDISGAKAPTQQKVILDVSSSASYYVLPGQGAYSSSKLAFTRVMQSLQAELDQLENQPIRVHSFNPGLIYTEAVSKLFESKTDKFPIPWDDVSLAGGFAVWLASPAASFLKGKFVMSTWDVEEMIAQKDKFEDPDFSVITLKI</sequence>
<evidence type="ECO:0000313" key="4">
    <source>
        <dbReference type="Proteomes" id="UP001521116"/>
    </source>
</evidence>
<dbReference type="PRINTS" id="PR00081">
    <property type="entry name" value="GDHRDH"/>
</dbReference>
<evidence type="ECO:0000256" key="1">
    <source>
        <dbReference type="ARBA" id="ARBA00006484"/>
    </source>
</evidence>
<accession>A0ABR3SHF1</accession>
<dbReference type="Pfam" id="PF00106">
    <property type="entry name" value="adh_short"/>
    <property type="match status" value="1"/>
</dbReference>
<proteinExistence type="inferred from homology"/>
<keyword evidence="2" id="KW-0560">Oxidoreductase</keyword>
<protein>
    <recommendedName>
        <fullName evidence="5">Short-chain dehydrogenase</fullName>
    </recommendedName>
</protein>
<dbReference type="CDD" id="cd05233">
    <property type="entry name" value="SDR_c"/>
    <property type="match status" value="1"/>
</dbReference>
<reference evidence="3 4" key="1">
    <citation type="submission" date="2024-02" db="EMBL/GenBank/DDBJ databases">
        <title>De novo assembly and annotation of 12 fungi associated with fruit tree decline syndrome in Ontario, Canada.</title>
        <authorList>
            <person name="Sulman M."/>
            <person name="Ellouze W."/>
            <person name="Ilyukhin E."/>
        </authorList>
    </citation>
    <scope>NUCLEOTIDE SEQUENCE [LARGE SCALE GENOMIC DNA]</scope>
    <source>
        <strain evidence="3 4">M1-105</strain>
    </source>
</reference>
<dbReference type="InterPro" id="IPR002347">
    <property type="entry name" value="SDR_fam"/>
</dbReference>
<dbReference type="Gene3D" id="3.40.50.720">
    <property type="entry name" value="NAD(P)-binding Rossmann-like Domain"/>
    <property type="match status" value="1"/>
</dbReference>
<dbReference type="SUPFAM" id="SSF51735">
    <property type="entry name" value="NAD(P)-binding Rossmann-fold domains"/>
    <property type="match status" value="1"/>
</dbReference>
<dbReference type="Proteomes" id="UP001521116">
    <property type="component" value="Unassembled WGS sequence"/>
</dbReference>
<evidence type="ECO:0000256" key="2">
    <source>
        <dbReference type="ARBA" id="ARBA00023002"/>
    </source>
</evidence>
<dbReference type="EMBL" id="JAJVDC020000159">
    <property type="protein sequence ID" value="KAL1621019.1"/>
    <property type="molecule type" value="Genomic_DNA"/>
</dbReference>
<keyword evidence="4" id="KW-1185">Reference proteome</keyword>
<organism evidence="3 4">
    <name type="scientific">Neofusicoccum ribis</name>
    <dbReference type="NCBI Taxonomy" id="45134"/>
    <lineage>
        <taxon>Eukaryota</taxon>
        <taxon>Fungi</taxon>
        <taxon>Dikarya</taxon>
        <taxon>Ascomycota</taxon>
        <taxon>Pezizomycotina</taxon>
        <taxon>Dothideomycetes</taxon>
        <taxon>Dothideomycetes incertae sedis</taxon>
        <taxon>Botryosphaeriales</taxon>
        <taxon>Botryosphaeriaceae</taxon>
        <taxon>Neofusicoccum</taxon>
    </lineage>
</organism>
<gene>
    <name evidence="3" type="ORF">SLS56_009435</name>
</gene>
<comment type="caution">
    <text evidence="3">The sequence shown here is derived from an EMBL/GenBank/DDBJ whole genome shotgun (WGS) entry which is preliminary data.</text>
</comment>
<evidence type="ECO:0000313" key="3">
    <source>
        <dbReference type="EMBL" id="KAL1621019.1"/>
    </source>
</evidence>